<organism evidence="2 3">
    <name type="scientific">Frankia alni (strain DSM 45986 / CECT 9034 / ACN14a)</name>
    <dbReference type="NCBI Taxonomy" id="326424"/>
    <lineage>
        <taxon>Bacteria</taxon>
        <taxon>Bacillati</taxon>
        <taxon>Actinomycetota</taxon>
        <taxon>Actinomycetes</taxon>
        <taxon>Frankiales</taxon>
        <taxon>Frankiaceae</taxon>
        <taxon>Frankia</taxon>
    </lineage>
</organism>
<accession>Q0RJP7</accession>
<dbReference type="KEGG" id="fal:FRAAL3622"/>
<evidence type="ECO:0000313" key="2">
    <source>
        <dbReference type="EMBL" id="CAJ62265.1"/>
    </source>
</evidence>
<keyword evidence="3" id="KW-1185">Reference proteome</keyword>
<dbReference type="Proteomes" id="UP000000657">
    <property type="component" value="Chromosome"/>
</dbReference>
<keyword evidence="1" id="KW-1133">Transmembrane helix</keyword>
<protein>
    <submittedName>
        <fullName evidence="2">Uncharacterized protein</fullName>
    </submittedName>
</protein>
<evidence type="ECO:0000313" key="3">
    <source>
        <dbReference type="Proteomes" id="UP000000657"/>
    </source>
</evidence>
<dbReference type="AlphaFoldDB" id="Q0RJP7"/>
<proteinExistence type="predicted"/>
<feature type="transmembrane region" description="Helical" evidence="1">
    <location>
        <begin position="64"/>
        <end position="86"/>
    </location>
</feature>
<keyword evidence="1" id="KW-0812">Transmembrane</keyword>
<evidence type="ECO:0000256" key="1">
    <source>
        <dbReference type="SAM" id="Phobius"/>
    </source>
</evidence>
<name>Q0RJP7_FRAAA</name>
<dbReference type="eggNOG" id="ENOG5031UVT">
    <property type="taxonomic scope" value="Bacteria"/>
</dbReference>
<gene>
    <name evidence="2" type="ordered locus">FRAAL3622</name>
</gene>
<reference evidence="2 3" key="1">
    <citation type="journal article" date="2007" name="Genome Res.">
        <title>Genome characteristics of facultatively symbiotic Frankia sp. strains reflect host range and host plant biogeography.</title>
        <authorList>
            <person name="Normand P."/>
            <person name="Lapierre P."/>
            <person name="Tisa L.S."/>
            <person name="Gogarten J.P."/>
            <person name="Alloisio N."/>
            <person name="Bagnarol E."/>
            <person name="Bassi C.A."/>
            <person name="Berry A.M."/>
            <person name="Bickhart D.M."/>
            <person name="Choisne N."/>
            <person name="Couloux A."/>
            <person name="Cournoyer B."/>
            <person name="Cruveiller S."/>
            <person name="Daubin V."/>
            <person name="Demange N."/>
            <person name="Francino M.P."/>
            <person name="Goltsman E."/>
            <person name="Huang Y."/>
            <person name="Kopp O.R."/>
            <person name="Labarre L."/>
            <person name="Lapidus A."/>
            <person name="Lavire C."/>
            <person name="Marechal J."/>
            <person name="Martinez M."/>
            <person name="Mastronunzio J.E."/>
            <person name="Mullin B.C."/>
            <person name="Niemann J."/>
            <person name="Pujic P."/>
            <person name="Rawnsley T."/>
            <person name="Rouy Z."/>
            <person name="Schenowitz C."/>
            <person name="Sellstedt A."/>
            <person name="Tavares F."/>
            <person name="Tomkins J.P."/>
            <person name="Vallenet D."/>
            <person name="Valverde C."/>
            <person name="Wall L.G."/>
            <person name="Wang Y."/>
            <person name="Medigue C."/>
            <person name="Benson D.R."/>
        </authorList>
    </citation>
    <scope>NUCLEOTIDE SEQUENCE [LARGE SCALE GENOMIC DNA]</scope>
    <source>
        <strain evidence="3">DSM 45986 / CECT 9034 / ACN14a</strain>
    </source>
</reference>
<dbReference type="EMBL" id="CT573213">
    <property type="protein sequence ID" value="CAJ62265.1"/>
    <property type="molecule type" value="Genomic_DNA"/>
</dbReference>
<sequence>MWQWIGLATFSLTLLPAGLALATNHVPRRLRTWLAPIRTRGWVMLLYYSAVPLYTIPRLAGFSAATRTCTTAGGILWLAGFLLLVIATHRHQNRAAETPQSTS</sequence>
<keyword evidence="1" id="KW-0472">Membrane</keyword>
<dbReference type="STRING" id="326424.FRAAL3622"/>
<dbReference type="HOGENOM" id="CLU_2332472_0_0_11"/>